<evidence type="ECO:0000256" key="3">
    <source>
        <dbReference type="PIRSR" id="PIRSR000390-2"/>
    </source>
</evidence>
<dbReference type="PIRSF" id="PIRSF000390">
    <property type="entry name" value="PLP_StrS"/>
    <property type="match status" value="1"/>
</dbReference>
<dbReference type="Proteomes" id="UP000247746">
    <property type="component" value="Unassembled WGS sequence"/>
</dbReference>
<reference evidence="5 6" key="1">
    <citation type="submission" date="2018-06" db="EMBL/GenBank/DDBJ databases">
        <title>Genomic Encyclopedia of Type Strains, Phase III (KMG-III): the genomes of soil and plant-associated and newly described type strains.</title>
        <authorList>
            <person name="Whitman W."/>
        </authorList>
    </citation>
    <scope>NUCLEOTIDE SEQUENCE [LARGE SCALE GENOMIC DNA]</scope>
    <source>
        <strain evidence="5 6">CECT 5889</strain>
    </source>
</reference>
<protein>
    <submittedName>
        <fullName evidence="5">dTDP-4-amino-4,6-dideoxygalactose transaminase</fullName>
    </submittedName>
</protein>
<evidence type="ECO:0000256" key="1">
    <source>
        <dbReference type="ARBA" id="ARBA00022898"/>
    </source>
</evidence>
<dbReference type="AlphaFoldDB" id="A0A2V4VFK1"/>
<accession>A0A2V4VFK1</accession>
<evidence type="ECO:0000256" key="4">
    <source>
        <dbReference type="RuleBase" id="RU004508"/>
    </source>
</evidence>
<keyword evidence="6" id="KW-1185">Reference proteome</keyword>
<dbReference type="RefSeq" id="WP_220034707.1">
    <property type="nucleotide sequence ID" value="NZ_QJSU01000001.1"/>
</dbReference>
<dbReference type="InterPro" id="IPR015424">
    <property type="entry name" value="PyrdxlP-dep_Trfase"/>
</dbReference>
<dbReference type="Pfam" id="PF01041">
    <property type="entry name" value="DegT_DnrJ_EryC1"/>
    <property type="match status" value="1"/>
</dbReference>
<proteinExistence type="inferred from homology"/>
<comment type="caution">
    <text evidence="5">The sequence shown here is derived from an EMBL/GenBank/DDBJ whole genome shotgun (WGS) entry which is preliminary data.</text>
</comment>
<dbReference type="GO" id="GO:0000271">
    <property type="term" value="P:polysaccharide biosynthetic process"/>
    <property type="evidence" value="ECO:0007669"/>
    <property type="project" value="TreeGrafter"/>
</dbReference>
<feature type="modified residue" description="N6-(pyridoxal phosphate)lysine" evidence="3">
    <location>
        <position position="191"/>
    </location>
</feature>
<dbReference type="EMBL" id="QJSU01000001">
    <property type="protein sequence ID" value="PYE41058.1"/>
    <property type="molecule type" value="Genomic_DNA"/>
</dbReference>
<dbReference type="PANTHER" id="PTHR30244">
    <property type="entry name" value="TRANSAMINASE"/>
    <property type="match status" value="1"/>
</dbReference>
<keyword evidence="1 3" id="KW-0663">Pyridoxal phosphate</keyword>
<evidence type="ECO:0000313" key="6">
    <source>
        <dbReference type="Proteomes" id="UP000247746"/>
    </source>
</evidence>
<evidence type="ECO:0000313" key="5">
    <source>
        <dbReference type="EMBL" id="PYE41058.1"/>
    </source>
</evidence>
<dbReference type="Gene3D" id="3.40.640.10">
    <property type="entry name" value="Type I PLP-dependent aspartate aminotransferase-like (Major domain)"/>
    <property type="match status" value="1"/>
</dbReference>
<dbReference type="Gene3D" id="3.90.1150.10">
    <property type="entry name" value="Aspartate Aminotransferase, domain 1"/>
    <property type="match status" value="1"/>
</dbReference>
<dbReference type="GO" id="GO:0008483">
    <property type="term" value="F:transaminase activity"/>
    <property type="evidence" value="ECO:0007669"/>
    <property type="project" value="TreeGrafter"/>
</dbReference>
<gene>
    <name evidence="5" type="ORF">DFP82_101378</name>
</gene>
<name>A0A2V4VFK1_9GAMM</name>
<feature type="active site" description="Proton acceptor" evidence="2">
    <location>
        <position position="191"/>
    </location>
</feature>
<evidence type="ECO:0000256" key="2">
    <source>
        <dbReference type="PIRSR" id="PIRSR000390-1"/>
    </source>
</evidence>
<organism evidence="5 6">
    <name type="scientific">Psychrobacter fozii</name>
    <dbReference type="NCBI Taxonomy" id="198480"/>
    <lineage>
        <taxon>Bacteria</taxon>
        <taxon>Pseudomonadati</taxon>
        <taxon>Pseudomonadota</taxon>
        <taxon>Gammaproteobacteria</taxon>
        <taxon>Moraxellales</taxon>
        <taxon>Moraxellaceae</taxon>
        <taxon>Psychrobacter</taxon>
    </lineage>
</organism>
<dbReference type="CDD" id="cd00616">
    <property type="entry name" value="AHBA_syn"/>
    <property type="match status" value="1"/>
</dbReference>
<comment type="similarity">
    <text evidence="4">Belongs to the DegT/DnrJ/EryC1 family.</text>
</comment>
<dbReference type="InterPro" id="IPR015421">
    <property type="entry name" value="PyrdxlP-dep_Trfase_major"/>
</dbReference>
<sequence>MKINFIDLERQQKEIEKEVNEAISRVLKTGQYIMGQECLDLEQQLSEYTGRKYCLLCANGTDAIRLALTALKIKKDDLVITTDFTFFATSEVIAELGAIPIFVDIDDTYNICPLDLEKKILTLKNSNKNLAGILSVDLFGLPANHNEINRLAKEHELWHVEDAAQGFGGKIDNNNACSFGDISTTSFFPAKPLGCYGDGGAIFTDNIEIAEHIKSLRVHGKGSHKYENVNIGYNSRLDTIQAAILLEKLKIFDKEVVKKNEVAAMYTSALEGTKGVIVPKIPTGYTSSWAQYTLRVDRREELMAYLKSQGIPTTIYYPKTMSQTKALAPFLKYQIGESKSAIKFTNSVLSLPMHAYLTDEEVGYICSKISSFYN</sequence>
<dbReference type="SUPFAM" id="SSF53383">
    <property type="entry name" value="PLP-dependent transferases"/>
    <property type="match status" value="1"/>
</dbReference>
<dbReference type="InterPro" id="IPR015422">
    <property type="entry name" value="PyrdxlP-dep_Trfase_small"/>
</dbReference>
<dbReference type="GO" id="GO:0030170">
    <property type="term" value="F:pyridoxal phosphate binding"/>
    <property type="evidence" value="ECO:0007669"/>
    <property type="project" value="TreeGrafter"/>
</dbReference>
<dbReference type="PANTHER" id="PTHR30244:SF42">
    <property type="entry name" value="UDP-2-ACETAMIDO-2-DEOXY-3-OXO-D-GLUCURONATE AMINOTRANSFERASE"/>
    <property type="match status" value="1"/>
</dbReference>
<dbReference type="InterPro" id="IPR000653">
    <property type="entry name" value="DegT/StrS_aminotransferase"/>
</dbReference>